<evidence type="ECO:0000256" key="2">
    <source>
        <dbReference type="PROSITE-ProRule" id="PRU00330"/>
    </source>
</evidence>
<evidence type="ECO:0000256" key="1">
    <source>
        <dbReference type="ARBA" id="ARBA00006019"/>
    </source>
</evidence>
<dbReference type="EnsemblMetazoa" id="XM_029485968.1">
    <property type="protein sequence ID" value="XP_029341828.1"/>
    <property type="gene ID" value="LOC100571561"/>
</dbReference>
<accession>A0A8R2JLW1</accession>
<dbReference type="InterPro" id="IPR045093">
    <property type="entry name" value="Cullin"/>
</dbReference>
<dbReference type="PROSITE" id="PS50069">
    <property type="entry name" value="CULLIN_2"/>
    <property type="match status" value="1"/>
</dbReference>
<dbReference type="OrthoDB" id="6585033at2759"/>
<dbReference type="SUPFAM" id="SSF74788">
    <property type="entry name" value="Cullin repeat-like"/>
    <property type="match status" value="1"/>
</dbReference>
<dbReference type="GO" id="GO:0031625">
    <property type="term" value="F:ubiquitin protein ligase binding"/>
    <property type="evidence" value="ECO:0007669"/>
    <property type="project" value="InterPro"/>
</dbReference>
<dbReference type="KEGG" id="api:100571561"/>
<reference evidence="6" key="1">
    <citation type="submission" date="2010-06" db="EMBL/GenBank/DDBJ databases">
        <authorList>
            <person name="Jiang H."/>
            <person name="Abraham K."/>
            <person name="Ali S."/>
            <person name="Alsbrooks S.L."/>
            <person name="Anim B.N."/>
            <person name="Anosike U.S."/>
            <person name="Attaway T."/>
            <person name="Bandaranaike D.P."/>
            <person name="Battles P.K."/>
            <person name="Bell S.N."/>
            <person name="Bell A.V."/>
            <person name="Beltran B."/>
            <person name="Bickham C."/>
            <person name="Bustamante Y."/>
            <person name="Caleb T."/>
            <person name="Canada A."/>
            <person name="Cardenas V."/>
            <person name="Carter K."/>
            <person name="Chacko J."/>
            <person name="Chandrabose M.N."/>
            <person name="Chavez D."/>
            <person name="Chavez A."/>
            <person name="Chen L."/>
            <person name="Chu H.-S."/>
            <person name="Claassen K.J."/>
            <person name="Cockrell R."/>
            <person name="Collins M."/>
            <person name="Cooper J.A."/>
            <person name="Cree A."/>
            <person name="Curry S.M."/>
            <person name="Da Y."/>
            <person name="Dao M.D."/>
            <person name="Das B."/>
            <person name="Davila M.-L."/>
            <person name="Davy-Carroll L."/>
            <person name="Denson S."/>
            <person name="Dinh H."/>
            <person name="Ebong V.E."/>
            <person name="Edwards J.R."/>
            <person name="Egan A."/>
            <person name="El-Daye J."/>
            <person name="Escobedo L."/>
            <person name="Fernandez S."/>
            <person name="Fernando P.R."/>
            <person name="Flagg N."/>
            <person name="Forbes L.D."/>
            <person name="Fowler R.G."/>
            <person name="Fu Q."/>
            <person name="Gabisi R.A."/>
            <person name="Ganer J."/>
            <person name="Garbino Pronczuk A."/>
            <person name="Garcia R.M."/>
            <person name="Garner T."/>
            <person name="Garrett T.E."/>
            <person name="Gonzalez D.A."/>
            <person name="Hamid H."/>
            <person name="Hawkins E.S."/>
            <person name="Hirani K."/>
            <person name="Hogues M.E."/>
            <person name="Hollins B."/>
            <person name="Hsiao C.-H."/>
            <person name="Jabil R."/>
            <person name="James M.L."/>
            <person name="Jhangiani S.N."/>
            <person name="Johnson B."/>
            <person name="Johnson Q."/>
            <person name="Joshi V."/>
            <person name="Kalu J.B."/>
            <person name="Kam C."/>
            <person name="Kashfia A."/>
            <person name="Keebler J."/>
            <person name="Kisamo H."/>
            <person name="Kovar C.L."/>
            <person name="Lago L.A."/>
            <person name="Lai C.-Y."/>
            <person name="Laidlaw J."/>
            <person name="Lara F."/>
            <person name="Le T.-K."/>
            <person name="Lee S.L."/>
            <person name="Legall F.H."/>
            <person name="Lemon S.J."/>
            <person name="Lewis L.R."/>
            <person name="Li B."/>
            <person name="Liu Y."/>
            <person name="Liu Y.-S."/>
            <person name="Lopez J."/>
            <person name="Lozado R.J."/>
            <person name="Lu J."/>
            <person name="Madu R.C."/>
            <person name="Maheshwari M."/>
            <person name="Maheshwari R."/>
            <person name="Malloy K."/>
            <person name="Martinez E."/>
            <person name="Mathew T."/>
            <person name="Mercado I.C."/>
            <person name="Mercado C."/>
            <person name="Meyer B."/>
            <person name="Montgomery K."/>
            <person name="Morgan M.B."/>
            <person name="Munidasa M."/>
            <person name="Nazareth L.V."/>
            <person name="Nelson J."/>
            <person name="Ng B.M."/>
            <person name="Nguyen N.B."/>
            <person name="Nguyen P.Q."/>
            <person name="Nguyen T."/>
            <person name="Obregon M."/>
            <person name="Okwuonu G.O."/>
            <person name="Onwere C.G."/>
            <person name="Orozco G."/>
            <person name="Parra A."/>
            <person name="Patel S."/>
            <person name="Patil S."/>
            <person name="Perez A."/>
            <person name="Perez Y."/>
            <person name="Pham C."/>
            <person name="Primus E.L."/>
            <person name="Pu L.-L."/>
            <person name="Puazo M."/>
            <person name="Qin X."/>
            <person name="Quiroz J.B."/>
            <person name="Reese J."/>
            <person name="Richards S."/>
            <person name="Rives C.M."/>
            <person name="Robberts R."/>
            <person name="Ruiz S.J."/>
            <person name="Ruiz M.J."/>
            <person name="Santibanez J."/>
            <person name="Schneider B.W."/>
            <person name="Sisson I."/>
            <person name="Smith M."/>
            <person name="Sodergren E."/>
            <person name="Song X.-Z."/>
            <person name="Song B.B."/>
            <person name="Summersgill H."/>
            <person name="Thelus R."/>
            <person name="Thornton R.D."/>
            <person name="Trejos Z.Y."/>
            <person name="Usmani K."/>
            <person name="Vattathil S."/>
            <person name="Villasana D."/>
            <person name="Walker D.L."/>
            <person name="Wang S."/>
            <person name="Wang K."/>
            <person name="White C.S."/>
            <person name="Williams A.C."/>
            <person name="Williamson J."/>
            <person name="Wilson K."/>
            <person name="Woghiren I.O."/>
            <person name="Woodworth J.R."/>
            <person name="Worley K.C."/>
            <person name="Wright R.A."/>
            <person name="Wu W."/>
            <person name="Young L."/>
            <person name="Zhang L."/>
            <person name="Zhang J."/>
            <person name="Zhu Y."/>
            <person name="Muzny D.M."/>
            <person name="Weinstock G."/>
            <person name="Gibbs R.A."/>
        </authorList>
    </citation>
    <scope>NUCLEOTIDE SEQUENCE [LARGE SCALE GENOMIC DNA]</scope>
    <source>
        <strain evidence="6">LSR1</strain>
    </source>
</reference>
<dbReference type="Proteomes" id="UP000007819">
    <property type="component" value="Chromosome X"/>
</dbReference>
<dbReference type="GO" id="GO:0006511">
    <property type="term" value="P:ubiquitin-dependent protein catabolic process"/>
    <property type="evidence" value="ECO:0007669"/>
    <property type="project" value="InterPro"/>
</dbReference>
<dbReference type="GeneID" id="100571561"/>
<name>A0A8R2JLW1_ACYPI</name>
<dbReference type="Pfam" id="PF00888">
    <property type="entry name" value="Cullin"/>
    <property type="match status" value="1"/>
</dbReference>
<feature type="domain" description="Cullin family profile" evidence="4">
    <location>
        <begin position="171"/>
        <end position="434"/>
    </location>
</feature>
<dbReference type="PANTHER" id="PTHR11932">
    <property type="entry name" value="CULLIN"/>
    <property type="match status" value="1"/>
</dbReference>
<dbReference type="SMART" id="SM00182">
    <property type="entry name" value="CULLIN"/>
    <property type="match status" value="1"/>
</dbReference>
<dbReference type="InterPro" id="IPR036317">
    <property type="entry name" value="Cullin_homology_sf"/>
</dbReference>
<evidence type="ECO:0000313" key="5">
    <source>
        <dbReference type="EnsemblMetazoa" id="XP_029341828.1"/>
    </source>
</evidence>
<dbReference type="Pfam" id="PF26557">
    <property type="entry name" value="Cullin_AB"/>
    <property type="match status" value="1"/>
</dbReference>
<protein>
    <recommendedName>
        <fullName evidence="4">Cullin family profile domain-containing protein</fullName>
    </recommendedName>
</protein>
<dbReference type="InterPro" id="IPR016159">
    <property type="entry name" value="Cullin_repeat-like_dom_sf"/>
</dbReference>
<sequence>MTYLQSVSKEFLFKYCACSYFKNVEAKIIEEMDKIKLEFDVQTRIDEYVNIIKTELIIKNMKTIVEMENCGVVYMLRNNQHDELKWMYNFLSSVNGGVKVMFDGMRPYFREVGESVVRGTRKMYDFNTCVQSLLDLKTKFDNLMVNLFNNDPLFDETVGDEFNYFLNLNSFIPNYLSFFIDEKLRRGTCTYIKNNPEADINKVIYMIKYLKKKKKFESSYQKYLCNRLLHCKFFSLDSENKMISKLNSTYTNGNGTLFISKLYGMIRDKFVLSEHVMTDYNAYVEINKCIFGISKSFDFDIDVLVINSVNWPVDRKSKHEIPSFGLCAFNEFKTIYQKNTQDNAKKKLMLLPQFGTVELNAHFYGKPCLDTQLDNELPKTNIERVNRKLKLEVTTYQMCVLDLFNTNNTLTFKEIQSKTKIPRTDLIKSLQDMMQFGNNLRNLLIKTPRTREINMTDIFCINESFEYIEM</sequence>
<dbReference type="AlphaFoldDB" id="A0A8R2JLW1"/>
<comment type="similarity">
    <text evidence="1 2 3">Belongs to the cullin family.</text>
</comment>
<dbReference type="InterPro" id="IPR059120">
    <property type="entry name" value="Cullin-like_AB"/>
</dbReference>
<proteinExistence type="inferred from homology"/>
<dbReference type="InterPro" id="IPR016158">
    <property type="entry name" value="Cullin_homology"/>
</dbReference>
<dbReference type="Gene3D" id="1.20.1310.10">
    <property type="entry name" value="Cullin Repeats"/>
    <property type="match status" value="2"/>
</dbReference>
<keyword evidence="6" id="KW-1185">Reference proteome</keyword>
<evidence type="ECO:0000313" key="6">
    <source>
        <dbReference type="Proteomes" id="UP000007819"/>
    </source>
</evidence>
<evidence type="ECO:0000259" key="4">
    <source>
        <dbReference type="PROSITE" id="PS50069"/>
    </source>
</evidence>
<evidence type="ECO:0000256" key="3">
    <source>
        <dbReference type="RuleBase" id="RU003829"/>
    </source>
</evidence>
<dbReference type="Gene3D" id="3.30.230.130">
    <property type="entry name" value="Cullin, Chain C, Domain 2"/>
    <property type="match status" value="1"/>
</dbReference>
<reference evidence="5" key="2">
    <citation type="submission" date="2022-06" db="UniProtKB">
        <authorList>
            <consortium name="EnsemblMetazoa"/>
        </authorList>
    </citation>
    <scope>IDENTIFICATION</scope>
</reference>
<dbReference type="SUPFAM" id="SSF75632">
    <property type="entry name" value="Cullin homology domain"/>
    <property type="match status" value="1"/>
</dbReference>
<organism evidence="5 6">
    <name type="scientific">Acyrthosiphon pisum</name>
    <name type="common">Pea aphid</name>
    <dbReference type="NCBI Taxonomy" id="7029"/>
    <lineage>
        <taxon>Eukaryota</taxon>
        <taxon>Metazoa</taxon>
        <taxon>Ecdysozoa</taxon>
        <taxon>Arthropoda</taxon>
        <taxon>Hexapoda</taxon>
        <taxon>Insecta</taxon>
        <taxon>Pterygota</taxon>
        <taxon>Neoptera</taxon>
        <taxon>Paraneoptera</taxon>
        <taxon>Hemiptera</taxon>
        <taxon>Sternorrhyncha</taxon>
        <taxon>Aphidomorpha</taxon>
        <taxon>Aphidoidea</taxon>
        <taxon>Aphididae</taxon>
        <taxon>Macrosiphini</taxon>
        <taxon>Acyrthosiphon</taxon>
    </lineage>
</organism>
<dbReference type="RefSeq" id="XP_029341828.1">
    <property type="nucleotide sequence ID" value="XM_029485968.1"/>
</dbReference>
<dbReference type="InterPro" id="IPR001373">
    <property type="entry name" value="Cullin_N"/>
</dbReference>